<keyword evidence="3" id="KW-1185">Reference proteome</keyword>
<evidence type="ECO:0000313" key="3">
    <source>
        <dbReference type="Proteomes" id="UP000299102"/>
    </source>
</evidence>
<organism evidence="2 3">
    <name type="scientific">Eumeta variegata</name>
    <name type="common">Bagworm moth</name>
    <name type="synonym">Eumeta japonica</name>
    <dbReference type="NCBI Taxonomy" id="151549"/>
    <lineage>
        <taxon>Eukaryota</taxon>
        <taxon>Metazoa</taxon>
        <taxon>Ecdysozoa</taxon>
        <taxon>Arthropoda</taxon>
        <taxon>Hexapoda</taxon>
        <taxon>Insecta</taxon>
        <taxon>Pterygota</taxon>
        <taxon>Neoptera</taxon>
        <taxon>Endopterygota</taxon>
        <taxon>Lepidoptera</taxon>
        <taxon>Glossata</taxon>
        <taxon>Ditrysia</taxon>
        <taxon>Tineoidea</taxon>
        <taxon>Psychidae</taxon>
        <taxon>Oiketicinae</taxon>
        <taxon>Eumeta</taxon>
    </lineage>
</organism>
<feature type="region of interest" description="Disordered" evidence="1">
    <location>
        <begin position="1"/>
        <end position="23"/>
    </location>
</feature>
<evidence type="ECO:0000256" key="1">
    <source>
        <dbReference type="SAM" id="MobiDB-lite"/>
    </source>
</evidence>
<name>A0A4C1YA54_EUMVA</name>
<protein>
    <submittedName>
        <fullName evidence="2">Uncharacterized protein</fullName>
    </submittedName>
</protein>
<evidence type="ECO:0000313" key="2">
    <source>
        <dbReference type="EMBL" id="GBP72916.1"/>
    </source>
</evidence>
<gene>
    <name evidence="2" type="ORF">EVAR_41132_1</name>
</gene>
<dbReference type="EMBL" id="BGZK01001161">
    <property type="protein sequence ID" value="GBP72916.1"/>
    <property type="molecule type" value="Genomic_DNA"/>
</dbReference>
<sequence length="98" mass="11116">MNFSRFMSSRKEPRARSRRRRAAGGGAHLRVTIDYVPLSLLAVSDGLFELILSQMTNLCRNDGRLRPYDIPDLSASTRFSIRATFPTRQVFILDLASI</sequence>
<accession>A0A4C1YA54</accession>
<dbReference type="AlphaFoldDB" id="A0A4C1YA54"/>
<proteinExistence type="predicted"/>
<reference evidence="2 3" key="1">
    <citation type="journal article" date="2019" name="Commun. Biol.">
        <title>The bagworm genome reveals a unique fibroin gene that provides high tensile strength.</title>
        <authorList>
            <person name="Kono N."/>
            <person name="Nakamura H."/>
            <person name="Ohtoshi R."/>
            <person name="Tomita M."/>
            <person name="Numata K."/>
            <person name="Arakawa K."/>
        </authorList>
    </citation>
    <scope>NUCLEOTIDE SEQUENCE [LARGE SCALE GENOMIC DNA]</scope>
</reference>
<dbReference type="Proteomes" id="UP000299102">
    <property type="component" value="Unassembled WGS sequence"/>
</dbReference>
<comment type="caution">
    <text evidence="2">The sequence shown here is derived from an EMBL/GenBank/DDBJ whole genome shotgun (WGS) entry which is preliminary data.</text>
</comment>